<evidence type="ECO:0000313" key="2">
    <source>
        <dbReference type="Proteomes" id="UP000626148"/>
    </source>
</evidence>
<proteinExistence type="predicted"/>
<reference evidence="1" key="1">
    <citation type="journal article" date="2014" name="Int. J. Syst. Evol. Microbiol.">
        <title>Complete genome sequence of Corynebacterium casei LMG S-19264T (=DSM 44701T), isolated from a smear-ripened cheese.</title>
        <authorList>
            <consortium name="US DOE Joint Genome Institute (JGI-PGF)"/>
            <person name="Walter F."/>
            <person name="Albersmeier A."/>
            <person name="Kalinowski J."/>
            <person name="Ruckert C."/>
        </authorList>
    </citation>
    <scope>NUCLEOTIDE SEQUENCE</scope>
    <source>
        <strain evidence="1">KCTC 22169</strain>
    </source>
</reference>
<dbReference type="RefSeq" id="WP_189608582.1">
    <property type="nucleotide sequence ID" value="NZ_BMXR01000005.1"/>
</dbReference>
<comment type="caution">
    <text evidence="1">The sequence shown here is derived from an EMBL/GenBank/DDBJ whole genome shotgun (WGS) entry which is preliminary data.</text>
</comment>
<accession>A0A918NAK9</accession>
<dbReference type="EMBL" id="BMXR01000005">
    <property type="protein sequence ID" value="GGX54151.1"/>
    <property type="molecule type" value="Genomic_DNA"/>
</dbReference>
<name>A0A918NAK9_9GAMM</name>
<evidence type="ECO:0000313" key="1">
    <source>
        <dbReference type="EMBL" id="GGX54151.1"/>
    </source>
</evidence>
<keyword evidence="2" id="KW-1185">Reference proteome</keyword>
<protein>
    <submittedName>
        <fullName evidence="1">Uncharacterized protein</fullName>
    </submittedName>
</protein>
<sequence length="150" mass="17361">MTTVPHYRYFKPTRIDILPHENASYSTNRIAEDHEIRYGFGHCSRINRSHIEVVEIDLVWLGVVFHIVKTSETDEAGWAELAAARDDIDAMKRLSRDIVLAFFRDHPERQMSLLERIHQGSFNQGRLDMALGTVRQLDPSMDLTRLSTPQ</sequence>
<organism evidence="1 2">
    <name type="scientific">Saccharospirillum salsuginis</name>
    <dbReference type="NCBI Taxonomy" id="418750"/>
    <lineage>
        <taxon>Bacteria</taxon>
        <taxon>Pseudomonadati</taxon>
        <taxon>Pseudomonadota</taxon>
        <taxon>Gammaproteobacteria</taxon>
        <taxon>Oceanospirillales</taxon>
        <taxon>Saccharospirillaceae</taxon>
        <taxon>Saccharospirillum</taxon>
    </lineage>
</organism>
<dbReference type="Proteomes" id="UP000626148">
    <property type="component" value="Unassembled WGS sequence"/>
</dbReference>
<gene>
    <name evidence="1" type="ORF">GCM10007392_21850</name>
</gene>
<reference evidence="1" key="2">
    <citation type="submission" date="2020-09" db="EMBL/GenBank/DDBJ databases">
        <authorList>
            <person name="Sun Q."/>
            <person name="Kim S."/>
        </authorList>
    </citation>
    <scope>NUCLEOTIDE SEQUENCE</scope>
    <source>
        <strain evidence="1">KCTC 22169</strain>
    </source>
</reference>
<dbReference type="AlphaFoldDB" id="A0A918NAK9"/>